<feature type="region of interest" description="Disordered" evidence="1">
    <location>
        <begin position="1"/>
        <end position="186"/>
    </location>
</feature>
<reference evidence="3" key="2">
    <citation type="journal article" date="2017" name="Nat. Plants">
        <title>The Aegilops tauschii genome reveals multiple impacts of transposons.</title>
        <authorList>
            <person name="Zhao G."/>
            <person name="Zou C."/>
            <person name="Li K."/>
            <person name="Wang K."/>
            <person name="Li T."/>
            <person name="Gao L."/>
            <person name="Zhang X."/>
            <person name="Wang H."/>
            <person name="Yang Z."/>
            <person name="Liu X."/>
            <person name="Jiang W."/>
            <person name="Mao L."/>
            <person name="Kong X."/>
            <person name="Jiao Y."/>
            <person name="Jia J."/>
        </authorList>
    </citation>
    <scope>NUCLEOTIDE SEQUENCE [LARGE SCALE GENOMIC DNA]</scope>
    <source>
        <strain evidence="3">cv. AL8/78</strain>
    </source>
</reference>
<feature type="compositionally biased region" description="Low complexity" evidence="1">
    <location>
        <begin position="44"/>
        <end position="60"/>
    </location>
</feature>
<evidence type="ECO:0000256" key="1">
    <source>
        <dbReference type="SAM" id="MobiDB-lite"/>
    </source>
</evidence>
<reference evidence="3" key="1">
    <citation type="journal article" date="2014" name="Science">
        <title>Ancient hybridizations among the ancestral genomes of bread wheat.</title>
        <authorList>
            <consortium name="International Wheat Genome Sequencing Consortium,"/>
            <person name="Marcussen T."/>
            <person name="Sandve S.R."/>
            <person name="Heier L."/>
            <person name="Spannagl M."/>
            <person name="Pfeifer M."/>
            <person name="Jakobsen K.S."/>
            <person name="Wulff B.B."/>
            <person name="Steuernagel B."/>
            <person name="Mayer K.F."/>
            <person name="Olsen O.A."/>
        </authorList>
    </citation>
    <scope>NUCLEOTIDE SEQUENCE [LARGE SCALE GENOMIC DNA]</scope>
    <source>
        <strain evidence="3">cv. AL8/78</strain>
    </source>
</reference>
<dbReference type="EnsemblPlants" id="AET2Gv20351500.9">
    <property type="protein sequence ID" value="AET2Gv20351500.9"/>
    <property type="gene ID" value="AET2Gv20351500"/>
</dbReference>
<feature type="compositionally biased region" description="Basic residues" evidence="1">
    <location>
        <begin position="1"/>
        <end position="11"/>
    </location>
</feature>
<dbReference type="AlphaFoldDB" id="A0A453B3N2"/>
<dbReference type="Proteomes" id="UP000015105">
    <property type="component" value="Chromosome 2D"/>
</dbReference>
<feature type="compositionally biased region" description="Low complexity" evidence="1">
    <location>
        <begin position="158"/>
        <end position="170"/>
    </location>
</feature>
<dbReference type="Gramene" id="AET2Gv20351500.9">
    <property type="protein sequence ID" value="AET2Gv20351500.9"/>
    <property type="gene ID" value="AET2Gv20351500"/>
</dbReference>
<proteinExistence type="predicted"/>
<accession>A0A453B3N2</accession>
<reference evidence="2" key="5">
    <citation type="journal article" date="2021" name="G3 (Bethesda)">
        <title>Aegilops tauschii genome assembly Aet v5.0 features greater sequence contiguity and improved annotation.</title>
        <authorList>
            <person name="Wang L."/>
            <person name="Zhu T."/>
            <person name="Rodriguez J.C."/>
            <person name="Deal K.R."/>
            <person name="Dubcovsky J."/>
            <person name="McGuire P.E."/>
            <person name="Lux T."/>
            <person name="Spannagl M."/>
            <person name="Mayer K.F.X."/>
            <person name="Baldrich P."/>
            <person name="Meyers B.C."/>
            <person name="Huo N."/>
            <person name="Gu Y.Q."/>
            <person name="Zhou H."/>
            <person name="Devos K.M."/>
            <person name="Bennetzen J.L."/>
            <person name="Unver T."/>
            <person name="Budak H."/>
            <person name="Gulick P.J."/>
            <person name="Galiba G."/>
            <person name="Kalapos B."/>
            <person name="Nelson D.R."/>
            <person name="Li P."/>
            <person name="You F.M."/>
            <person name="Luo M.C."/>
            <person name="Dvorak J."/>
        </authorList>
    </citation>
    <scope>NUCLEOTIDE SEQUENCE [LARGE SCALE GENOMIC DNA]</scope>
    <source>
        <strain evidence="2">cv. AL8/78</strain>
    </source>
</reference>
<keyword evidence="3" id="KW-1185">Reference proteome</keyword>
<feature type="compositionally biased region" description="Basic and acidic residues" evidence="1">
    <location>
        <begin position="16"/>
        <end position="26"/>
    </location>
</feature>
<sequence>ARRLLRKHRRQGTVNADRRMKCRAAETSRSPSTQLSPSPPSPPSSMAEGESMAAASSMAEFPDLRHNGLEFLLDPVDRSSESHGSCNQDGVTRDCAHLLGGPDGTVGGARGCSSSTDSLTHPGGSCPIVGSAVSPPCPSQAEDGLPPLPPSNTGAVVRSPSTSARPPSRSSKNEGPQEELAATTSESHIKILTKKQTMLQAQVLEK</sequence>
<reference evidence="2" key="4">
    <citation type="submission" date="2019-03" db="UniProtKB">
        <authorList>
            <consortium name="EnsemblPlants"/>
        </authorList>
    </citation>
    <scope>IDENTIFICATION</scope>
</reference>
<reference evidence="2" key="3">
    <citation type="journal article" date="2017" name="Nature">
        <title>Genome sequence of the progenitor of the wheat D genome Aegilops tauschii.</title>
        <authorList>
            <person name="Luo M.C."/>
            <person name="Gu Y.Q."/>
            <person name="Puiu D."/>
            <person name="Wang H."/>
            <person name="Twardziok S.O."/>
            <person name="Deal K.R."/>
            <person name="Huo N."/>
            <person name="Zhu T."/>
            <person name="Wang L."/>
            <person name="Wang Y."/>
            <person name="McGuire P.E."/>
            <person name="Liu S."/>
            <person name="Long H."/>
            <person name="Ramasamy R.K."/>
            <person name="Rodriguez J.C."/>
            <person name="Van S.L."/>
            <person name="Yuan L."/>
            <person name="Wang Z."/>
            <person name="Xia Z."/>
            <person name="Xiao L."/>
            <person name="Anderson O.D."/>
            <person name="Ouyang S."/>
            <person name="Liang Y."/>
            <person name="Zimin A.V."/>
            <person name="Pertea G."/>
            <person name="Qi P."/>
            <person name="Bennetzen J.L."/>
            <person name="Dai X."/>
            <person name="Dawson M.W."/>
            <person name="Muller H.G."/>
            <person name="Kugler K."/>
            <person name="Rivarola-Duarte L."/>
            <person name="Spannagl M."/>
            <person name="Mayer K.F.X."/>
            <person name="Lu F.H."/>
            <person name="Bevan M.W."/>
            <person name="Leroy P."/>
            <person name="Li P."/>
            <person name="You F.M."/>
            <person name="Sun Q."/>
            <person name="Liu Z."/>
            <person name="Lyons E."/>
            <person name="Wicker T."/>
            <person name="Salzberg S.L."/>
            <person name="Devos K.M."/>
            <person name="Dvorak J."/>
        </authorList>
    </citation>
    <scope>NUCLEOTIDE SEQUENCE [LARGE SCALE GENOMIC DNA]</scope>
    <source>
        <strain evidence="2">cv. AL8/78</strain>
    </source>
</reference>
<organism evidence="2 3">
    <name type="scientific">Aegilops tauschii subsp. strangulata</name>
    <name type="common">Goatgrass</name>
    <dbReference type="NCBI Taxonomy" id="200361"/>
    <lineage>
        <taxon>Eukaryota</taxon>
        <taxon>Viridiplantae</taxon>
        <taxon>Streptophyta</taxon>
        <taxon>Embryophyta</taxon>
        <taxon>Tracheophyta</taxon>
        <taxon>Spermatophyta</taxon>
        <taxon>Magnoliopsida</taxon>
        <taxon>Liliopsida</taxon>
        <taxon>Poales</taxon>
        <taxon>Poaceae</taxon>
        <taxon>BOP clade</taxon>
        <taxon>Pooideae</taxon>
        <taxon>Triticodae</taxon>
        <taxon>Triticeae</taxon>
        <taxon>Triticinae</taxon>
        <taxon>Aegilops</taxon>
    </lineage>
</organism>
<feature type="compositionally biased region" description="Gly residues" evidence="1">
    <location>
        <begin position="101"/>
        <end position="110"/>
    </location>
</feature>
<evidence type="ECO:0000313" key="2">
    <source>
        <dbReference type="EnsemblPlants" id="AET2Gv20351500.9"/>
    </source>
</evidence>
<protein>
    <submittedName>
        <fullName evidence="2">Uncharacterized protein</fullName>
    </submittedName>
</protein>
<name>A0A453B3N2_AEGTS</name>
<evidence type="ECO:0000313" key="3">
    <source>
        <dbReference type="Proteomes" id="UP000015105"/>
    </source>
</evidence>